<evidence type="ECO:0000256" key="1">
    <source>
        <dbReference type="ARBA" id="ARBA00022737"/>
    </source>
</evidence>
<dbReference type="PANTHER" id="PTHR47942">
    <property type="entry name" value="TETRATRICOPEPTIDE REPEAT (TPR)-LIKE SUPERFAMILY PROTEIN-RELATED"/>
    <property type="match status" value="1"/>
</dbReference>
<gene>
    <name evidence="4" type="ORF">LTR62_004162</name>
</gene>
<accession>A0AAN7TXJ7</accession>
<dbReference type="NCBIfam" id="TIGR00756">
    <property type="entry name" value="PPR"/>
    <property type="match status" value="1"/>
</dbReference>
<organism evidence="4 5">
    <name type="scientific">Meristemomyces frigidus</name>
    <dbReference type="NCBI Taxonomy" id="1508187"/>
    <lineage>
        <taxon>Eukaryota</taxon>
        <taxon>Fungi</taxon>
        <taxon>Dikarya</taxon>
        <taxon>Ascomycota</taxon>
        <taxon>Pezizomycotina</taxon>
        <taxon>Dothideomycetes</taxon>
        <taxon>Dothideomycetidae</taxon>
        <taxon>Mycosphaerellales</taxon>
        <taxon>Teratosphaeriaceae</taxon>
        <taxon>Meristemomyces</taxon>
    </lineage>
</organism>
<name>A0AAN7TXJ7_9PEZI</name>
<evidence type="ECO:0008006" key="6">
    <source>
        <dbReference type="Google" id="ProtNLM"/>
    </source>
</evidence>
<dbReference type="PROSITE" id="PS51375">
    <property type="entry name" value="PPR"/>
    <property type="match status" value="1"/>
</dbReference>
<feature type="repeat" description="PPR" evidence="2">
    <location>
        <begin position="147"/>
        <end position="181"/>
    </location>
</feature>
<evidence type="ECO:0000313" key="5">
    <source>
        <dbReference type="Proteomes" id="UP001310890"/>
    </source>
</evidence>
<protein>
    <recommendedName>
        <fullName evidence="6">Pentatricopeptide repeat protein</fullName>
    </recommendedName>
</protein>
<feature type="compositionally biased region" description="Basic and acidic residues" evidence="3">
    <location>
        <begin position="671"/>
        <end position="692"/>
    </location>
</feature>
<dbReference type="EMBL" id="JAVRRL010000003">
    <property type="protein sequence ID" value="KAK5118115.1"/>
    <property type="molecule type" value="Genomic_DNA"/>
</dbReference>
<feature type="region of interest" description="Disordered" evidence="3">
    <location>
        <begin position="658"/>
        <end position="693"/>
    </location>
</feature>
<feature type="region of interest" description="Disordered" evidence="3">
    <location>
        <begin position="379"/>
        <end position="398"/>
    </location>
</feature>
<evidence type="ECO:0000256" key="2">
    <source>
        <dbReference type="PROSITE-ProRule" id="PRU00708"/>
    </source>
</evidence>
<reference evidence="4" key="1">
    <citation type="submission" date="2023-08" db="EMBL/GenBank/DDBJ databases">
        <title>Black Yeasts Isolated from many extreme environments.</title>
        <authorList>
            <person name="Coleine C."/>
            <person name="Stajich J.E."/>
            <person name="Selbmann L."/>
        </authorList>
    </citation>
    <scope>NUCLEOTIDE SEQUENCE</scope>
    <source>
        <strain evidence="4">CCFEE 5401</strain>
    </source>
</reference>
<dbReference type="Pfam" id="PF13041">
    <property type="entry name" value="PPR_2"/>
    <property type="match status" value="1"/>
</dbReference>
<dbReference type="AlphaFoldDB" id="A0AAN7TXJ7"/>
<feature type="compositionally biased region" description="Basic and acidic residues" evidence="3">
    <location>
        <begin position="706"/>
        <end position="725"/>
    </location>
</feature>
<dbReference type="Proteomes" id="UP001310890">
    <property type="component" value="Unassembled WGS sequence"/>
</dbReference>
<keyword evidence="1" id="KW-0677">Repeat</keyword>
<dbReference type="InterPro" id="IPR051222">
    <property type="entry name" value="PPR/CCM1_RNA-binding"/>
</dbReference>
<feature type="region of interest" description="Disordered" evidence="3">
    <location>
        <begin position="706"/>
        <end position="734"/>
    </location>
</feature>
<dbReference type="PANTHER" id="PTHR47942:SF105">
    <property type="entry name" value="ATPASE EXPRESSION PROTEIN 3"/>
    <property type="match status" value="1"/>
</dbReference>
<sequence>MFECRTCTIRAIRAIAGDAIPARRLALTPRWAERRKASTVATSASPSSGGEPYLNAAQLRHEARQKVDQAGSLVRRHTTKDDPANEKWLAAKEEKRLATTSDRHIRKELEWLKDPAKLADHVHYTLRCEEPEKALELCRTASKDMQCVVSWNHVVDWHMKQGRIKDALNVYNEMKKRAQFPDGFTYTLLLRGLVGVQDKHKKQVVPPEHVSRAVSIYHSMKSPTSRIPPTIIHTNAALKVCAFGRDMDGLWSIASSLPEVGPGAADHITYSIILNALRYEILGAERDDRQPQHVDKNVQEGRKVWMDVVQKWRSGQVKLDEELVCAMGRLLLLSHRILDHDDVLNLVQQTMQIERLIPPVDSEGRNIGHVPRIAAAQDDSVDDPISSATPEEEDGFTETPAGRAFKAVKPLPKDPRNPARPALLQYVRPGADTLNVILDCCSQMRIPKTAAAYWDLFTSETYGVKPDLHNFHAHLRLLMKNRSSGRAAEIVKTDLPKAGILAPMNLTFRLAMDACVRDWKNPHVMQSATKIVDAMESMLADVDVVTLNKYLGLALNSDSGPAVVAAVNRLDSLIQNLRSRVNYGPTISVTRSFDVREKQEILAFFRIVIGAIDTVLNRGLVPRKDYVHWHARRALLHRFVDGATKSVEKSAHKLEADGLRPAGSRGFRGARKMELRDDDGEGMRPQRGERWKRNTASADVALLSFRRGEGGADRKQNERTVKRPFQDSPADFGM</sequence>
<dbReference type="InterPro" id="IPR002885">
    <property type="entry name" value="PPR_rpt"/>
</dbReference>
<evidence type="ECO:0000256" key="3">
    <source>
        <dbReference type="SAM" id="MobiDB-lite"/>
    </source>
</evidence>
<dbReference type="Gene3D" id="1.25.40.10">
    <property type="entry name" value="Tetratricopeptide repeat domain"/>
    <property type="match status" value="2"/>
</dbReference>
<comment type="caution">
    <text evidence="4">The sequence shown here is derived from an EMBL/GenBank/DDBJ whole genome shotgun (WGS) entry which is preliminary data.</text>
</comment>
<evidence type="ECO:0000313" key="4">
    <source>
        <dbReference type="EMBL" id="KAK5118115.1"/>
    </source>
</evidence>
<proteinExistence type="predicted"/>
<dbReference type="InterPro" id="IPR011990">
    <property type="entry name" value="TPR-like_helical_dom_sf"/>
</dbReference>